<dbReference type="InterPro" id="IPR027417">
    <property type="entry name" value="P-loop_NTPase"/>
</dbReference>
<dbReference type="PANTHER" id="PTHR35205:SF1">
    <property type="entry name" value="ZU5 DOMAIN-CONTAINING PROTEIN"/>
    <property type="match status" value="1"/>
</dbReference>
<dbReference type="OrthoDB" id="580767at2"/>
<sequence length="551" mass="60214">MGSLHRTVLGVDVEGFCAPGRTVPDQISVREALYRAMREAFGRSGIPWDACRHEDRGDGALVLVPPDVPKERLSGELPRELAMALDEHNSASGPNARIKLRMALHAGEVHSDPHGVVGTCVNLCFRLLDSAPCKEALARSDGPLAVVVSEWFFEEVVRHHPGSDPGDYKRFRVRVKEARATGFVRLVDGSGHGREVRADPGRPEIWRVPRRNRFFTGRREILERVGQALLAPGDPSAACVLHGMGGVGKSQLARETAHLLAPRFDGVWWVDAGDPFSLVRDLNELADRLGVARGGAGRRAGVLYHELARRGERWLIVYDNAEDQADLEPWWPAVDIGSVLVTSRTSSWRLADTVHVPPFTRDESLAFLAKATGGAPEEAAPVAAVLGDLPLALAQAAAYVTRNRTGWRRYSELLDRSPAQMMHLNQPDDYYGTAATTWSMSMARVTADRPDSARLLRLLTFFDPDHIPRDVMTPGLRTAPAWLRALADEPVRYDEAVGTLSEYALFIAVPLASGAERPPSAGAAAIAASLRLAQGLAARSVSCFARTWLRT</sequence>
<dbReference type="SUPFAM" id="SSF52540">
    <property type="entry name" value="P-loop containing nucleoside triphosphate hydrolases"/>
    <property type="match status" value="1"/>
</dbReference>
<dbReference type="GO" id="GO:0043531">
    <property type="term" value="F:ADP binding"/>
    <property type="evidence" value="ECO:0007669"/>
    <property type="project" value="InterPro"/>
</dbReference>
<keyword evidence="3" id="KW-1185">Reference proteome</keyword>
<evidence type="ECO:0000259" key="1">
    <source>
        <dbReference type="Pfam" id="PF00931"/>
    </source>
</evidence>
<comment type="caution">
    <text evidence="2">The sequence shown here is derived from an EMBL/GenBank/DDBJ whole genome shotgun (WGS) entry which is preliminary data.</text>
</comment>
<dbReference type="InterPro" id="IPR002182">
    <property type="entry name" value="NB-ARC"/>
</dbReference>
<dbReference type="Gene3D" id="3.30.70.1230">
    <property type="entry name" value="Nucleotide cyclase"/>
    <property type="match status" value="1"/>
</dbReference>
<organism evidence="2 3">
    <name type="scientific">Actinomadura rubrisoli</name>
    <dbReference type="NCBI Taxonomy" id="2530368"/>
    <lineage>
        <taxon>Bacteria</taxon>
        <taxon>Bacillati</taxon>
        <taxon>Actinomycetota</taxon>
        <taxon>Actinomycetes</taxon>
        <taxon>Streptosporangiales</taxon>
        <taxon>Thermomonosporaceae</taxon>
        <taxon>Actinomadura</taxon>
    </lineage>
</organism>
<evidence type="ECO:0000313" key="2">
    <source>
        <dbReference type="EMBL" id="TDD84661.1"/>
    </source>
</evidence>
<dbReference type="Pfam" id="PF00931">
    <property type="entry name" value="NB-ARC"/>
    <property type="match status" value="1"/>
</dbReference>
<evidence type="ECO:0000313" key="3">
    <source>
        <dbReference type="Proteomes" id="UP000294513"/>
    </source>
</evidence>
<gene>
    <name evidence="2" type="ORF">E1298_19705</name>
</gene>
<dbReference type="InterPro" id="IPR029787">
    <property type="entry name" value="Nucleotide_cyclase"/>
</dbReference>
<dbReference type="Gene3D" id="3.40.50.300">
    <property type="entry name" value="P-loop containing nucleotide triphosphate hydrolases"/>
    <property type="match status" value="1"/>
</dbReference>
<dbReference type="Proteomes" id="UP000294513">
    <property type="component" value="Unassembled WGS sequence"/>
</dbReference>
<dbReference type="PANTHER" id="PTHR35205">
    <property type="entry name" value="NB-ARC AND TPR DOMAIN PROTEIN"/>
    <property type="match status" value="1"/>
</dbReference>
<name>A0A4R5BEE9_9ACTN</name>
<proteinExistence type="predicted"/>
<dbReference type="RefSeq" id="WP_131895310.1">
    <property type="nucleotide sequence ID" value="NZ_SMKU01000099.1"/>
</dbReference>
<accession>A0A4R5BEE9</accession>
<dbReference type="EMBL" id="SMKU01000099">
    <property type="protein sequence ID" value="TDD84661.1"/>
    <property type="molecule type" value="Genomic_DNA"/>
</dbReference>
<dbReference type="AlphaFoldDB" id="A0A4R5BEE9"/>
<feature type="domain" description="NB-ARC" evidence="1">
    <location>
        <begin position="221"/>
        <end position="370"/>
    </location>
</feature>
<protein>
    <recommendedName>
        <fullName evidence="1">NB-ARC domain-containing protein</fullName>
    </recommendedName>
</protein>
<dbReference type="SUPFAM" id="SSF55073">
    <property type="entry name" value="Nucleotide cyclase"/>
    <property type="match status" value="1"/>
</dbReference>
<reference evidence="2 3" key="1">
    <citation type="submission" date="2019-03" db="EMBL/GenBank/DDBJ databases">
        <title>Draft genome sequences of novel Actinobacteria.</title>
        <authorList>
            <person name="Sahin N."/>
            <person name="Ay H."/>
            <person name="Saygin H."/>
        </authorList>
    </citation>
    <scope>NUCLEOTIDE SEQUENCE [LARGE SCALE GENOMIC DNA]</scope>
    <source>
        <strain evidence="2 3">H3C3</strain>
    </source>
</reference>